<organism evidence="1 2">
    <name type="scientific">Pseudonocardia ailaonensis</name>
    <dbReference type="NCBI Taxonomy" id="367279"/>
    <lineage>
        <taxon>Bacteria</taxon>
        <taxon>Bacillati</taxon>
        <taxon>Actinomycetota</taxon>
        <taxon>Actinomycetes</taxon>
        <taxon>Pseudonocardiales</taxon>
        <taxon>Pseudonocardiaceae</taxon>
        <taxon>Pseudonocardia</taxon>
    </lineage>
</organism>
<dbReference type="Proteomes" id="UP001500449">
    <property type="component" value="Unassembled WGS sequence"/>
</dbReference>
<protein>
    <recommendedName>
        <fullName evidence="3">Cupin 2 conserved barrel domain-containing protein</fullName>
    </recommendedName>
</protein>
<evidence type="ECO:0000313" key="1">
    <source>
        <dbReference type="EMBL" id="GAA1838346.1"/>
    </source>
</evidence>
<gene>
    <name evidence="1" type="ORF">GCM10009836_16610</name>
</gene>
<proteinExistence type="predicted"/>
<accession>A0ABN2MV54</accession>
<dbReference type="SUPFAM" id="SSF51182">
    <property type="entry name" value="RmlC-like cupins"/>
    <property type="match status" value="1"/>
</dbReference>
<dbReference type="EMBL" id="BAAAQK010000004">
    <property type="protein sequence ID" value="GAA1838346.1"/>
    <property type="molecule type" value="Genomic_DNA"/>
</dbReference>
<name>A0ABN2MV54_9PSEU</name>
<dbReference type="InterPro" id="IPR014710">
    <property type="entry name" value="RmlC-like_jellyroll"/>
</dbReference>
<evidence type="ECO:0000313" key="2">
    <source>
        <dbReference type="Proteomes" id="UP001500449"/>
    </source>
</evidence>
<evidence type="ECO:0008006" key="3">
    <source>
        <dbReference type="Google" id="ProtNLM"/>
    </source>
</evidence>
<dbReference type="InterPro" id="IPR011051">
    <property type="entry name" value="RmlC_Cupin_sf"/>
</dbReference>
<reference evidence="1 2" key="1">
    <citation type="journal article" date="2019" name="Int. J. Syst. Evol. Microbiol.">
        <title>The Global Catalogue of Microorganisms (GCM) 10K type strain sequencing project: providing services to taxonomists for standard genome sequencing and annotation.</title>
        <authorList>
            <consortium name="The Broad Institute Genomics Platform"/>
            <consortium name="The Broad Institute Genome Sequencing Center for Infectious Disease"/>
            <person name="Wu L."/>
            <person name="Ma J."/>
        </authorList>
    </citation>
    <scope>NUCLEOTIDE SEQUENCE [LARGE SCALE GENOMIC DNA]</scope>
    <source>
        <strain evidence="1 2">JCM 16009</strain>
    </source>
</reference>
<dbReference type="Gene3D" id="2.60.120.10">
    <property type="entry name" value="Jelly Rolls"/>
    <property type="match status" value="1"/>
</dbReference>
<comment type="caution">
    <text evidence="1">The sequence shown here is derived from an EMBL/GenBank/DDBJ whole genome shotgun (WGS) entry which is preliminary data.</text>
</comment>
<keyword evidence="2" id="KW-1185">Reference proteome</keyword>
<sequence>MPRLLCMAIEEFSLVDGDGWTDMPLTLQDSYLWVETDGLLADAPVDFAKTFGTNMTVSTRVDPAFNINGLRCTPNFAVPKHHHNMDELIIVFGGSFTVTWEEDGQEQSRTIGPGEFWISRAGTAYQMTAGPDGVSYTETWPESQVNLRTWWYDECWVRS</sequence>